<name>A0ACC2CRJ9_DIPCM</name>
<proteinExistence type="predicted"/>
<evidence type="ECO:0000313" key="1">
    <source>
        <dbReference type="EMBL" id="KAJ7544538.1"/>
    </source>
</evidence>
<sequence length="623" mass="68901">MAASWKRALGLVKDRTSIGLAKFASARVPDLDVAIVKATSHDDSAVDEKYVQEILHLTAISLGYANACLQSLTKRISKTHDWIVAIKVLVVTHRLLREGNPAFEDDLKTVSRRSLNVINFRDESHSDAWDFSAFVRSYASYLDSRLDSFLFTSAPREVRSSQDDNSANRETGHPVNNNRSSFSTNSYKDHQSMAGPVYRKQKIPVKEMEPDMLIEMIPHLQHTLQQVLACRPTGIAKNHRLVQVSLYMIAKESFQIYSDICEGIGSLLNVYYDMKLEDCSRTFDIYARFARQSDSLASFYGSIKSMGICRPSEYPPVEKVSQDYLDSLESFLRDRSRSARLQQPIRSDTKGPLSPHSDKEIDPVSFERMYGVRALPAPPTETLQITISKVQKQPDLIDLGDDEPSTGTGDDKMALALFSNSSGASISNSWATFDTAPVQEASQKSAITNTQWQSSSDAANKSGLSGWELALVSEASSLANVKAAPTVGNFDRFQFETMYKEAASRRPNTALALPGSASSVAVFARPTTPFLALPAPGSVAGQDPFAASATVAPPHYVQLADLNEKQRYLLQEQQHWQQSQINGAYGHYGHMQFYPAPYAGAAMAPQTYFGVPYYGMAGYAQTR</sequence>
<accession>A0ACC2CRJ9</accession>
<reference evidence="2" key="1">
    <citation type="journal article" date="2024" name="Proc. Natl. Acad. Sci. U.S.A.">
        <title>Extraordinary preservation of gene collinearity over three hundred million years revealed in homosporous lycophytes.</title>
        <authorList>
            <person name="Li C."/>
            <person name="Wickell D."/>
            <person name="Kuo L.Y."/>
            <person name="Chen X."/>
            <person name="Nie B."/>
            <person name="Liao X."/>
            <person name="Peng D."/>
            <person name="Ji J."/>
            <person name="Jenkins J."/>
            <person name="Williams M."/>
            <person name="Shu S."/>
            <person name="Plott C."/>
            <person name="Barry K."/>
            <person name="Rajasekar S."/>
            <person name="Grimwood J."/>
            <person name="Han X."/>
            <person name="Sun S."/>
            <person name="Hou Z."/>
            <person name="He W."/>
            <person name="Dai G."/>
            <person name="Sun C."/>
            <person name="Schmutz J."/>
            <person name="Leebens-Mack J.H."/>
            <person name="Li F.W."/>
            <person name="Wang L."/>
        </authorList>
    </citation>
    <scope>NUCLEOTIDE SEQUENCE [LARGE SCALE GENOMIC DNA]</scope>
    <source>
        <strain evidence="2">cv. PW_Plant_1</strain>
    </source>
</reference>
<keyword evidence="2" id="KW-1185">Reference proteome</keyword>
<dbReference type="EMBL" id="CM055100">
    <property type="protein sequence ID" value="KAJ7544538.1"/>
    <property type="molecule type" value="Genomic_DNA"/>
</dbReference>
<protein>
    <submittedName>
        <fullName evidence="1">Uncharacterized protein</fullName>
    </submittedName>
</protein>
<gene>
    <name evidence="1" type="ORF">O6H91_09G081900</name>
</gene>
<dbReference type="Proteomes" id="UP001162992">
    <property type="component" value="Chromosome 9"/>
</dbReference>
<evidence type="ECO:0000313" key="2">
    <source>
        <dbReference type="Proteomes" id="UP001162992"/>
    </source>
</evidence>
<comment type="caution">
    <text evidence="1">The sequence shown here is derived from an EMBL/GenBank/DDBJ whole genome shotgun (WGS) entry which is preliminary data.</text>
</comment>
<organism evidence="1 2">
    <name type="scientific">Diphasiastrum complanatum</name>
    <name type="common">Issler's clubmoss</name>
    <name type="synonym">Lycopodium complanatum</name>
    <dbReference type="NCBI Taxonomy" id="34168"/>
    <lineage>
        <taxon>Eukaryota</taxon>
        <taxon>Viridiplantae</taxon>
        <taxon>Streptophyta</taxon>
        <taxon>Embryophyta</taxon>
        <taxon>Tracheophyta</taxon>
        <taxon>Lycopodiopsida</taxon>
        <taxon>Lycopodiales</taxon>
        <taxon>Lycopodiaceae</taxon>
        <taxon>Lycopodioideae</taxon>
        <taxon>Diphasiastrum</taxon>
    </lineage>
</organism>